<evidence type="ECO:0000256" key="5">
    <source>
        <dbReference type="ARBA" id="ARBA00023163"/>
    </source>
</evidence>
<keyword evidence="3" id="KW-0805">Transcription regulation</keyword>
<evidence type="ECO:0000313" key="9">
    <source>
        <dbReference type="Proteomes" id="UP000019478"/>
    </source>
</evidence>
<evidence type="ECO:0000256" key="3">
    <source>
        <dbReference type="ARBA" id="ARBA00023015"/>
    </source>
</evidence>
<dbReference type="Proteomes" id="UP000019478">
    <property type="component" value="Unassembled WGS sequence"/>
</dbReference>
<evidence type="ECO:0000256" key="1">
    <source>
        <dbReference type="ARBA" id="ARBA00022723"/>
    </source>
</evidence>
<keyword evidence="6" id="KW-0539">Nucleus</keyword>
<keyword evidence="4" id="KW-0238">DNA-binding</keyword>
<keyword evidence="5" id="KW-0804">Transcription</keyword>
<gene>
    <name evidence="8" type="ORF">A1O3_04840</name>
</gene>
<dbReference type="InterPro" id="IPR051430">
    <property type="entry name" value="Fungal_TF_Env_Response"/>
</dbReference>
<evidence type="ECO:0000256" key="4">
    <source>
        <dbReference type="ARBA" id="ARBA00023125"/>
    </source>
</evidence>
<name>W9XVB1_9EURO</name>
<evidence type="ECO:0000256" key="2">
    <source>
        <dbReference type="ARBA" id="ARBA00022833"/>
    </source>
</evidence>
<dbReference type="RefSeq" id="XP_007733158.1">
    <property type="nucleotide sequence ID" value="XM_007734968.1"/>
</dbReference>
<reference evidence="8 9" key="1">
    <citation type="submission" date="2013-03" db="EMBL/GenBank/DDBJ databases">
        <title>The Genome Sequence of Capronia epimyces CBS 606.96.</title>
        <authorList>
            <consortium name="The Broad Institute Genomics Platform"/>
            <person name="Cuomo C."/>
            <person name="de Hoog S."/>
            <person name="Gorbushina A."/>
            <person name="Walker B."/>
            <person name="Young S.K."/>
            <person name="Zeng Q."/>
            <person name="Gargeya S."/>
            <person name="Fitzgerald M."/>
            <person name="Haas B."/>
            <person name="Abouelleil A."/>
            <person name="Allen A.W."/>
            <person name="Alvarado L."/>
            <person name="Arachchi H.M."/>
            <person name="Berlin A.M."/>
            <person name="Chapman S.B."/>
            <person name="Gainer-Dewar J."/>
            <person name="Goldberg J."/>
            <person name="Griggs A."/>
            <person name="Gujja S."/>
            <person name="Hansen M."/>
            <person name="Howarth C."/>
            <person name="Imamovic A."/>
            <person name="Ireland A."/>
            <person name="Larimer J."/>
            <person name="McCowan C."/>
            <person name="Murphy C."/>
            <person name="Pearson M."/>
            <person name="Poon T.W."/>
            <person name="Priest M."/>
            <person name="Roberts A."/>
            <person name="Saif S."/>
            <person name="Shea T."/>
            <person name="Sisk P."/>
            <person name="Sykes S."/>
            <person name="Wortman J."/>
            <person name="Nusbaum C."/>
            <person name="Birren B."/>
        </authorList>
    </citation>
    <scope>NUCLEOTIDE SEQUENCE [LARGE SCALE GENOMIC DNA]</scope>
    <source>
        <strain evidence="8 9">CBS 606.96</strain>
    </source>
</reference>
<keyword evidence="1" id="KW-0479">Metal-binding</keyword>
<dbReference type="GO" id="GO:0005634">
    <property type="term" value="C:nucleus"/>
    <property type="evidence" value="ECO:0007669"/>
    <property type="project" value="TreeGrafter"/>
</dbReference>
<dbReference type="PANTHER" id="PTHR31944">
    <property type="entry name" value="HEME-RESPONSIVE ZINC FINGER TRANSCRIPTION FACTOR HAP1"/>
    <property type="match status" value="1"/>
</dbReference>
<dbReference type="SMART" id="SM00906">
    <property type="entry name" value="Fungal_trans"/>
    <property type="match status" value="1"/>
</dbReference>
<evidence type="ECO:0000256" key="6">
    <source>
        <dbReference type="ARBA" id="ARBA00023242"/>
    </source>
</evidence>
<dbReference type="CDD" id="cd12148">
    <property type="entry name" value="fungal_TF_MHR"/>
    <property type="match status" value="1"/>
</dbReference>
<dbReference type="HOGENOM" id="CLU_007091_3_2_1"/>
<dbReference type="AlphaFoldDB" id="W9XVB1"/>
<keyword evidence="2" id="KW-0862">Zinc</keyword>
<dbReference type="eggNOG" id="ENOG502T2W2">
    <property type="taxonomic scope" value="Eukaryota"/>
</dbReference>
<comment type="caution">
    <text evidence="8">The sequence shown here is derived from an EMBL/GenBank/DDBJ whole genome shotgun (WGS) entry which is preliminary data.</text>
</comment>
<dbReference type="GO" id="GO:0006351">
    <property type="term" value="P:DNA-templated transcription"/>
    <property type="evidence" value="ECO:0007669"/>
    <property type="project" value="InterPro"/>
</dbReference>
<accession>W9XVB1</accession>
<dbReference type="OrthoDB" id="4337792at2759"/>
<dbReference type="GO" id="GO:0000978">
    <property type="term" value="F:RNA polymerase II cis-regulatory region sequence-specific DNA binding"/>
    <property type="evidence" value="ECO:0007669"/>
    <property type="project" value="TreeGrafter"/>
</dbReference>
<evidence type="ECO:0000313" key="8">
    <source>
        <dbReference type="EMBL" id="EXJ84173.1"/>
    </source>
</evidence>
<protein>
    <recommendedName>
        <fullName evidence="7">Xylanolytic transcriptional activator regulatory domain-containing protein</fullName>
    </recommendedName>
</protein>
<dbReference type="Pfam" id="PF04082">
    <property type="entry name" value="Fungal_trans"/>
    <property type="match status" value="1"/>
</dbReference>
<keyword evidence="9" id="KW-1185">Reference proteome</keyword>
<feature type="domain" description="Xylanolytic transcriptional activator regulatory" evidence="7">
    <location>
        <begin position="204"/>
        <end position="280"/>
    </location>
</feature>
<dbReference type="GO" id="GO:0008270">
    <property type="term" value="F:zinc ion binding"/>
    <property type="evidence" value="ECO:0007669"/>
    <property type="project" value="InterPro"/>
</dbReference>
<evidence type="ECO:0000259" key="7">
    <source>
        <dbReference type="SMART" id="SM00906"/>
    </source>
</evidence>
<dbReference type="GeneID" id="19168958"/>
<dbReference type="PANTHER" id="PTHR31944:SF129">
    <property type="entry name" value="ASPYRIDONES CLUSTER REGULATOR APDR-RELATED"/>
    <property type="match status" value="1"/>
</dbReference>
<dbReference type="EMBL" id="AMGY01000004">
    <property type="protein sequence ID" value="EXJ84173.1"/>
    <property type="molecule type" value="Genomic_DNA"/>
</dbReference>
<proteinExistence type="predicted"/>
<dbReference type="InterPro" id="IPR007219">
    <property type="entry name" value="XnlR_reg_dom"/>
</dbReference>
<organism evidence="8 9">
    <name type="scientific">Capronia epimyces CBS 606.96</name>
    <dbReference type="NCBI Taxonomy" id="1182542"/>
    <lineage>
        <taxon>Eukaryota</taxon>
        <taxon>Fungi</taxon>
        <taxon>Dikarya</taxon>
        <taxon>Ascomycota</taxon>
        <taxon>Pezizomycotina</taxon>
        <taxon>Eurotiomycetes</taxon>
        <taxon>Chaetothyriomycetidae</taxon>
        <taxon>Chaetothyriales</taxon>
        <taxon>Herpotrichiellaceae</taxon>
        <taxon>Capronia</taxon>
    </lineage>
</organism>
<sequence length="601" mass="67187">MNIACGSRGPMKGVFSKSRYFGQSHWMNCCISPSIQVIFELCYQQDADSISEIHHLHQKCKTAGRAIKADEKILPQVAPDLSDYIPGREVADKLVHSYLETFECIYPVLHVPSFLSEYEGYWLDPKIASNTLVTKLLLVMAIGTIFQPQAEVATLRPSALQWIYVAQTWLSTPFDKQCLTVEGMQIQCLLLLARLAYDVDGDMLWLSAGYLVRAAMHIGLHIDAESYTFQKPCPQDIQHRRKLWATVLEIVVQTSMDSGGLPMISANDYDCKPPLNADDMEQKDLDGFLSTVKPHDQFTQSSLQIMLVRSLPLRLEIAAFVNNFRPESGTYDKAIQLSEKLLKECSANSALLQTFKKSSSGPTDFQVNLVELMTHQFLLALHWPYALKAKSYRTFYYSRKVCLDSALLLSSNSSQTQGDAYTHLRIWGGGLFRAVPLTTTSLIAEELFDQIETDAASFSKNATLLDRRNGLCKYIQDYVQFALVRIRHGQPDVKGHMVFSAVLAKAEALLSGNPVEESILAALQKSLTICYEVLREQIGGLSPQLRPPKSGTQLQLGIGDTVDAPLTGNIMTSDGWLGLDDFENMDWWLPSSIMDPMAESL</sequence>
<dbReference type="GO" id="GO:0001228">
    <property type="term" value="F:DNA-binding transcription activator activity, RNA polymerase II-specific"/>
    <property type="evidence" value="ECO:0007669"/>
    <property type="project" value="TreeGrafter"/>
</dbReference>